<feature type="domain" description="Metallo-beta-lactamase" evidence="1">
    <location>
        <begin position="24"/>
        <end position="71"/>
    </location>
</feature>
<name>A0A917MAP3_9SPHI</name>
<dbReference type="Proteomes" id="UP000660862">
    <property type="component" value="Unassembled WGS sequence"/>
</dbReference>
<accession>A0A917MAP3</accession>
<dbReference type="Pfam" id="PF00753">
    <property type="entry name" value="Lactamase_B"/>
    <property type="match status" value="1"/>
</dbReference>
<proteinExistence type="predicted"/>
<protein>
    <recommendedName>
        <fullName evidence="1">Metallo-beta-lactamase domain-containing protein</fullName>
    </recommendedName>
</protein>
<dbReference type="PANTHER" id="PTHR30619:SF1">
    <property type="entry name" value="RECOMBINATION PROTEIN 2"/>
    <property type="match status" value="1"/>
</dbReference>
<reference evidence="2" key="2">
    <citation type="submission" date="2020-09" db="EMBL/GenBank/DDBJ databases">
        <authorList>
            <person name="Sun Q."/>
            <person name="Zhou Y."/>
        </authorList>
    </citation>
    <scope>NUCLEOTIDE SEQUENCE</scope>
    <source>
        <strain evidence="2">CGMCC 1.12195</strain>
    </source>
</reference>
<dbReference type="EMBL" id="BMER01000001">
    <property type="protein sequence ID" value="GGG88319.1"/>
    <property type="molecule type" value="Genomic_DNA"/>
</dbReference>
<dbReference type="RefSeq" id="WP_229738698.1">
    <property type="nucleotide sequence ID" value="NZ_BMER01000001.1"/>
</dbReference>
<evidence type="ECO:0000259" key="1">
    <source>
        <dbReference type="Pfam" id="PF00753"/>
    </source>
</evidence>
<gene>
    <name evidence="2" type="ORF">GCM10007415_22920</name>
</gene>
<reference evidence="2" key="1">
    <citation type="journal article" date="2014" name="Int. J. Syst. Evol. Microbiol.">
        <title>Complete genome sequence of Corynebacterium casei LMG S-19264T (=DSM 44701T), isolated from a smear-ripened cheese.</title>
        <authorList>
            <consortium name="US DOE Joint Genome Institute (JGI-PGF)"/>
            <person name="Walter F."/>
            <person name="Albersmeier A."/>
            <person name="Kalinowski J."/>
            <person name="Ruckert C."/>
        </authorList>
    </citation>
    <scope>NUCLEOTIDE SEQUENCE</scope>
    <source>
        <strain evidence="2">CGMCC 1.12195</strain>
    </source>
</reference>
<dbReference type="PANTHER" id="PTHR30619">
    <property type="entry name" value="DNA INTERNALIZATION/COMPETENCE PROTEIN COMEC/REC2"/>
    <property type="match status" value="1"/>
</dbReference>
<organism evidence="2 3">
    <name type="scientific">Parapedobacter pyrenivorans</name>
    <dbReference type="NCBI Taxonomy" id="1305674"/>
    <lineage>
        <taxon>Bacteria</taxon>
        <taxon>Pseudomonadati</taxon>
        <taxon>Bacteroidota</taxon>
        <taxon>Sphingobacteriia</taxon>
        <taxon>Sphingobacteriales</taxon>
        <taxon>Sphingobacteriaceae</taxon>
        <taxon>Parapedobacter</taxon>
    </lineage>
</organism>
<dbReference type="SUPFAM" id="SSF56281">
    <property type="entry name" value="Metallo-hydrolase/oxidoreductase"/>
    <property type="match status" value="1"/>
</dbReference>
<dbReference type="InterPro" id="IPR036866">
    <property type="entry name" value="RibonucZ/Hydroxyglut_hydro"/>
</dbReference>
<dbReference type="Gene3D" id="3.60.15.10">
    <property type="entry name" value="Ribonuclease Z/Hydroxyacylglutathione hydrolase-like"/>
    <property type="match status" value="1"/>
</dbReference>
<comment type="caution">
    <text evidence="2">The sequence shown here is derived from an EMBL/GenBank/DDBJ whole genome shotgun (WGS) entry which is preliminary data.</text>
</comment>
<dbReference type="InterPro" id="IPR052159">
    <property type="entry name" value="Competence_DNA_uptake"/>
</dbReference>
<keyword evidence="3" id="KW-1185">Reference proteome</keyword>
<dbReference type="InterPro" id="IPR001279">
    <property type="entry name" value="Metallo-B-lactamas"/>
</dbReference>
<dbReference type="AlphaFoldDB" id="A0A917MAP3"/>
<sequence length="353" mass="40054">MVLPAYHGDSIIVKTIDSNGNPFHMLIDGGTAQTYDNTLKNELRKIEFIDVLVLTHVDSDHIAGLIKFFKSPFFKPSQIGKYWFNSKNIKFLRNSETISLSQAKTLEELLIDKGELKEKWAEDIYIGVTPVVPPGISIEVLSPTKDVLDDLYGKWPDLSAEYNKKLRDINISSSIASSQIDRGSLADLAENDDTPEKSIFEDLFNSSSIAFVLRTFDLSVLLLGDSHTELIKQALISKNYSVQKRLKVDLVKVSHHGSKNNTMNDVLDMIDCDRFIISTNGGSSDHTHPDRETIARIIYHPERVTSNFEKHRKIYLNYPRIEVERKAGKFVDDKDLSVGNWELVEGTNIFEYE</sequence>
<evidence type="ECO:0000313" key="3">
    <source>
        <dbReference type="Proteomes" id="UP000660862"/>
    </source>
</evidence>
<evidence type="ECO:0000313" key="2">
    <source>
        <dbReference type="EMBL" id="GGG88319.1"/>
    </source>
</evidence>